<evidence type="ECO:0000256" key="4">
    <source>
        <dbReference type="ARBA" id="ARBA00023163"/>
    </source>
</evidence>
<dbReference type="PANTHER" id="PTHR48111:SF4">
    <property type="entry name" value="DNA-BINDING DUAL TRANSCRIPTIONAL REGULATOR OMPR"/>
    <property type="match status" value="1"/>
</dbReference>
<organism evidence="9 10">
    <name type="scientific">Actinokineospora bangkokensis</name>
    <dbReference type="NCBI Taxonomy" id="1193682"/>
    <lineage>
        <taxon>Bacteria</taxon>
        <taxon>Bacillati</taxon>
        <taxon>Actinomycetota</taxon>
        <taxon>Actinomycetes</taxon>
        <taxon>Pseudonocardiales</taxon>
        <taxon>Pseudonocardiaceae</taxon>
        <taxon>Actinokineospora</taxon>
    </lineage>
</organism>
<dbReference type="STRING" id="1193682.BJP25_13885"/>
<dbReference type="AlphaFoldDB" id="A0A1Q9LQ27"/>
<dbReference type="InterPro" id="IPR039420">
    <property type="entry name" value="WalR-like"/>
</dbReference>
<sequence>MCRVSGTAKVLVVEDTPDISEVIELALTGARLDVLAVDDGHRALAAALDWSPDVVVLDLNIPGPDGFEVCRRLRQFSAAYVLMLTARADEVDKLVGLSVGADDYLTKPFSPRELVARVQAMLRRPRALAGTAPAEPLPATTRDVGPVRLDLDAREVTVSGRPVALTRIEYDLLVALTENTRQVRTRDQLRERVWGGSWLADDHAVDVHMSNLRRKLTAAGATGVIATVRGVGYRVSPGRPA</sequence>
<dbReference type="CDD" id="cd00383">
    <property type="entry name" value="trans_reg_C"/>
    <property type="match status" value="1"/>
</dbReference>
<proteinExistence type="predicted"/>
<dbReference type="SUPFAM" id="SSF52172">
    <property type="entry name" value="CheY-like"/>
    <property type="match status" value="1"/>
</dbReference>
<reference evidence="9 10" key="1">
    <citation type="submission" date="2016-10" db="EMBL/GenBank/DDBJ databases">
        <title>The Draft Genome Sequence of Actinokineospora bangkokensis 44EHWT reveals the biosynthetic pathway of antifungal compounds Thailandins with unusual extender unit butylmalonyl-CoA.</title>
        <authorList>
            <person name="Greule A."/>
            <person name="Intra B."/>
            <person name="Flemming S."/>
            <person name="Rommel M.G."/>
            <person name="Panbangred W."/>
            <person name="Bechthold A."/>
        </authorList>
    </citation>
    <scope>NUCLEOTIDE SEQUENCE [LARGE SCALE GENOMIC DNA]</scope>
    <source>
        <strain evidence="9 10">44EHW</strain>
    </source>
</reference>
<dbReference type="Gene3D" id="6.10.250.690">
    <property type="match status" value="1"/>
</dbReference>
<dbReference type="SMART" id="SM00862">
    <property type="entry name" value="Trans_reg_C"/>
    <property type="match status" value="1"/>
</dbReference>
<dbReference type="EMBL" id="MKQR01000008">
    <property type="protein sequence ID" value="OLR94093.1"/>
    <property type="molecule type" value="Genomic_DNA"/>
</dbReference>
<feature type="modified residue" description="4-aspartylphosphate" evidence="5">
    <location>
        <position position="58"/>
    </location>
</feature>
<dbReference type="GO" id="GO:0000976">
    <property type="term" value="F:transcription cis-regulatory region binding"/>
    <property type="evidence" value="ECO:0007669"/>
    <property type="project" value="TreeGrafter"/>
</dbReference>
<dbReference type="InterPro" id="IPR001867">
    <property type="entry name" value="OmpR/PhoB-type_DNA-bd"/>
</dbReference>
<dbReference type="Proteomes" id="UP000186040">
    <property type="component" value="Unassembled WGS sequence"/>
</dbReference>
<keyword evidence="2" id="KW-0805">Transcription regulation</keyword>
<dbReference type="GO" id="GO:0032993">
    <property type="term" value="C:protein-DNA complex"/>
    <property type="evidence" value="ECO:0007669"/>
    <property type="project" value="TreeGrafter"/>
</dbReference>
<dbReference type="SUPFAM" id="SSF46894">
    <property type="entry name" value="C-terminal effector domain of the bipartite response regulators"/>
    <property type="match status" value="1"/>
</dbReference>
<evidence type="ECO:0000256" key="2">
    <source>
        <dbReference type="ARBA" id="ARBA00023015"/>
    </source>
</evidence>
<feature type="domain" description="OmpR/PhoB-type" evidence="8">
    <location>
        <begin position="139"/>
        <end position="237"/>
    </location>
</feature>
<dbReference type="InterPro" id="IPR011006">
    <property type="entry name" value="CheY-like_superfamily"/>
</dbReference>
<name>A0A1Q9LQ27_9PSEU</name>
<dbReference type="InterPro" id="IPR016032">
    <property type="entry name" value="Sig_transdc_resp-reg_C-effctor"/>
</dbReference>
<keyword evidence="4" id="KW-0804">Transcription</keyword>
<protein>
    <submittedName>
        <fullName evidence="9">DNA-binding response regulator</fullName>
    </submittedName>
</protein>
<dbReference type="Pfam" id="PF00486">
    <property type="entry name" value="Trans_reg_C"/>
    <property type="match status" value="1"/>
</dbReference>
<dbReference type="GO" id="GO:0000156">
    <property type="term" value="F:phosphorelay response regulator activity"/>
    <property type="evidence" value="ECO:0007669"/>
    <property type="project" value="TreeGrafter"/>
</dbReference>
<dbReference type="SMART" id="SM00448">
    <property type="entry name" value="REC"/>
    <property type="match status" value="1"/>
</dbReference>
<evidence type="ECO:0000259" key="7">
    <source>
        <dbReference type="PROSITE" id="PS50110"/>
    </source>
</evidence>
<evidence type="ECO:0000256" key="6">
    <source>
        <dbReference type="PROSITE-ProRule" id="PRU01091"/>
    </source>
</evidence>
<evidence type="ECO:0000256" key="1">
    <source>
        <dbReference type="ARBA" id="ARBA00022553"/>
    </source>
</evidence>
<dbReference type="OrthoDB" id="3686848at2"/>
<dbReference type="GO" id="GO:0006355">
    <property type="term" value="P:regulation of DNA-templated transcription"/>
    <property type="evidence" value="ECO:0007669"/>
    <property type="project" value="InterPro"/>
</dbReference>
<accession>A0A1Q9LQ27</accession>
<evidence type="ECO:0000259" key="8">
    <source>
        <dbReference type="PROSITE" id="PS51755"/>
    </source>
</evidence>
<dbReference type="PROSITE" id="PS50110">
    <property type="entry name" value="RESPONSE_REGULATORY"/>
    <property type="match status" value="1"/>
</dbReference>
<gene>
    <name evidence="9" type="ORF">BJP25_13885</name>
</gene>
<evidence type="ECO:0000313" key="10">
    <source>
        <dbReference type="Proteomes" id="UP000186040"/>
    </source>
</evidence>
<dbReference type="PANTHER" id="PTHR48111">
    <property type="entry name" value="REGULATOR OF RPOS"/>
    <property type="match status" value="1"/>
</dbReference>
<comment type="caution">
    <text evidence="9">The sequence shown here is derived from an EMBL/GenBank/DDBJ whole genome shotgun (WGS) entry which is preliminary data.</text>
</comment>
<evidence type="ECO:0000313" key="9">
    <source>
        <dbReference type="EMBL" id="OLR94093.1"/>
    </source>
</evidence>
<dbReference type="GO" id="GO:0005829">
    <property type="term" value="C:cytosol"/>
    <property type="evidence" value="ECO:0007669"/>
    <property type="project" value="TreeGrafter"/>
</dbReference>
<keyword evidence="3 6" id="KW-0238">DNA-binding</keyword>
<evidence type="ECO:0000256" key="5">
    <source>
        <dbReference type="PROSITE-ProRule" id="PRU00169"/>
    </source>
</evidence>
<dbReference type="Gene3D" id="1.10.10.10">
    <property type="entry name" value="Winged helix-like DNA-binding domain superfamily/Winged helix DNA-binding domain"/>
    <property type="match status" value="1"/>
</dbReference>
<evidence type="ECO:0000256" key="3">
    <source>
        <dbReference type="ARBA" id="ARBA00023125"/>
    </source>
</evidence>
<dbReference type="InterPro" id="IPR001789">
    <property type="entry name" value="Sig_transdc_resp-reg_receiver"/>
</dbReference>
<dbReference type="PROSITE" id="PS51755">
    <property type="entry name" value="OMPR_PHOB"/>
    <property type="match status" value="1"/>
</dbReference>
<keyword evidence="10" id="KW-1185">Reference proteome</keyword>
<feature type="DNA-binding region" description="OmpR/PhoB-type" evidence="6">
    <location>
        <begin position="139"/>
        <end position="237"/>
    </location>
</feature>
<keyword evidence="1 5" id="KW-0597">Phosphoprotein</keyword>
<feature type="domain" description="Response regulatory" evidence="7">
    <location>
        <begin position="9"/>
        <end position="122"/>
    </location>
</feature>
<dbReference type="InterPro" id="IPR036388">
    <property type="entry name" value="WH-like_DNA-bd_sf"/>
</dbReference>
<dbReference type="Gene3D" id="3.40.50.2300">
    <property type="match status" value="1"/>
</dbReference>
<dbReference type="Pfam" id="PF00072">
    <property type="entry name" value="Response_reg"/>
    <property type="match status" value="1"/>
</dbReference>